<evidence type="ECO:0000313" key="2">
    <source>
        <dbReference type="Proteomes" id="UP000887572"/>
    </source>
</evidence>
<protein>
    <submittedName>
        <fullName evidence="3">Uncharacterized protein</fullName>
    </submittedName>
</protein>
<dbReference type="WBParaSite" id="Gr19_v10_g1395.t1">
    <property type="protein sequence ID" value="Gr19_v10_g1395.t1"/>
    <property type="gene ID" value="Gr19_v10_g1395"/>
</dbReference>
<dbReference type="AlphaFoldDB" id="A0A914H5U8"/>
<feature type="region of interest" description="Disordered" evidence="1">
    <location>
        <begin position="1"/>
        <end position="21"/>
    </location>
</feature>
<proteinExistence type="predicted"/>
<evidence type="ECO:0000313" key="3">
    <source>
        <dbReference type="WBParaSite" id="Gr19_v10_g1395.t1"/>
    </source>
</evidence>
<keyword evidence="2" id="KW-1185">Reference proteome</keyword>
<organism evidence="2 3">
    <name type="scientific">Globodera rostochiensis</name>
    <name type="common">Golden nematode worm</name>
    <name type="synonym">Heterodera rostochiensis</name>
    <dbReference type="NCBI Taxonomy" id="31243"/>
    <lineage>
        <taxon>Eukaryota</taxon>
        <taxon>Metazoa</taxon>
        <taxon>Ecdysozoa</taxon>
        <taxon>Nematoda</taxon>
        <taxon>Chromadorea</taxon>
        <taxon>Rhabditida</taxon>
        <taxon>Tylenchina</taxon>
        <taxon>Tylenchomorpha</taxon>
        <taxon>Tylenchoidea</taxon>
        <taxon>Heteroderidae</taxon>
        <taxon>Heteroderinae</taxon>
        <taxon>Globodera</taxon>
    </lineage>
</organism>
<reference evidence="3" key="1">
    <citation type="submission" date="2022-11" db="UniProtKB">
        <authorList>
            <consortium name="WormBaseParasite"/>
        </authorList>
    </citation>
    <scope>IDENTIFICATION</scope>
</reference>
<sequence length="102" mass="11239">MDQQQQRHLTYCNSLPGPSSSTTVSSLEDAYEYVKAQGDHHFFFIFSHCFWCGDCSVVVFVRSFINNRRHLVATGATGGCLVDAGLAVPATAPEGLTLLRRE</sequence>
<name>A0A914H5U8_GLORO</name>
<accession>A0A914H5U8</accession>
<dbReference type="Proteomes" id="UP000887572">
    <property type="component" value="Unplaced"/>
</dbReference>
<evidence type="ECO:0000256" key="1">
    <source>
        <dbReference type="SAM" id="MobiDB-lite"/>
    </source>
</evidence>